<keyword evidence="1" id="KW-0732">Signal</keyword>
<protein>
    <recommendedName>
        <fullName evidence="4">Hexosyltransferase</fullName>
    </recommendedName>
</protein>
<proteinExistence type="predicted"/>
<feature type="chain" id="PRO_5022094306" description="Hexosyltransferase" evidence="1">
    <location>
        <begin position="26"/>
        <end position="86"/>
    </location>
</feature>
<comment type="caution">
    <text evidence="2">The sequence shown here is derived from an EMBL/GenBank/DDBJ whole genome shotgun (WGS) entry which is preliminary data.</text>
</comment>
<keyword evidence="3" id="KW-1185">Reference proteome</keyword>
<evidence type="ECO:0000256" key="1">
    <source>
        <dbReference type="SAM" id="SignalP"/>
    </source>
</evidence>
<accession>A0A565C5G8</accession>
<evidence type="ECO:0000313" key="3">
    <source>
        <dbReference type="Proteomes" id="UP000489600"/>
    </source>
</evidence>
<reference evidence="2" key="1">
    <citation type="submission" date="2019-07" db="EMBL/GenBank/DDBJ databases">
        <authorList>
            <person name="Dittberner H."/>
        </authorList>
    </citation>
    <scope>NUCLEOTIDE SEQUENCE [LARGE SCALE GENOMIC DNA]</scope>
</reference>
<dbReference type="AlphaFoldDB" id="A0A565C5G8"/>
<evidence type="ECO:0000313" key="2">
    <source>
        <dbReference type="EMBL" id="VVB08859.1"/>
    </source>
</evidence>
<dbReference type="EMBL" id="CABITT030000006">
    <property type="protein sequence ID" value="VVB08859.1"/>
    <property type="molecule type" value="Genomic_DNA"/>
</dbReference>
<feature type="signal peptide" evidence="1">
    <location>
        <begin position="1"/>
        <end position="25"/>
    </location>
</feature>
<sequence>MAKIRNSVCFTVVLFVLLLVKYRRSKKNHVSISAGNAPWNHVKPRNVTSAAKKLSGSKSAENVNKREPTYIVIVVADNSIRRMKDV</sequence>
<organism evidence="2 3">
    <name type="scientific">Arabis nemorensis</name>
    <dbReference type="NCBI Taxonomy" id="586526"/>
    <lineage>
        <taxon>Eukaryota</taxon>
        <taxon>Viridiplantae</taxon>
        <taxon>Streptophyta</taxon>
        <taxon>Embryophyta</taxon>
        <taxon>Tracheophyta</taxon>
        <taxon>Spermatophyta</taxon>
        <taxon>Magnoliopsida</taxon>
        <taxon>eudicotyledons</taxon>
        <taxon>Gunneridae</taxon>
        <taxon>Pentapetalae</taxon>
        <taxon>rosids</taxon>
        <taxon>malvids</taxon>
        <taxon>Brassicales</taxon>
        <taxon>Brassicaceae</taxon>
        <taxon>Arabideae</taxon>
        <taxon>Arabis</taxon>
    </lineage>
</organism>
<name>A0A565C5G8_9BRAS</name>
<evidence type="ECO:0008006" key="4">
    <source>
        <dbReference type="Google" id="ProtNLM"/>
    </source>
</evidence>
<gene>
    <name evidence="2" type="ORF">ANE_LOCUS19303</name>
</gene>
<dbReference type="Proteomes" id="UP000489600">
    <property type="component" value="Unassembled WGS sequence"/>
</dbReference>